<dbReference type="Proteomes" id="UP000005629">
    <property type="component" value="Chromosome I"/>
</dbReference>
<dbReference type="GeneID" id="55549156"/>
<reference evidence="2 3" key="1">
    <citation type="journal article" date="2011" name="J. Bacteriol.">
        <title>Complete genome sequence of Haloarcula hispanica, a model haloarchaeon for studying genetics, metabolism, and virus-host interaction.</title>
        <authorList>
            <person name="Liu H."/>
            <person name="Wu Z."/>
            <person name="Li M."/>
            <person name="Zhang F."/>
            <person name="Zheng H."/>
            <person name="Han J."/>
            <person name="Liu J."/>
            <person name="Zhou J."/>
            <person name="Wang S."/>
            <person name="Xiang H."/>
        </authorList>
    </citation>
    <scope>NUCLEOTIDE SEQUENCE [LARGE SCALE GENOMIC DNA]</scope>
    <source>
        <strain evidence="3">ATCC 33960 / DSM 4426 / JCM 8911 / NBRC 102182 / NCIMB 2187 / VKM B-1755</strain>
    </source>
</reference>
<feature type="region of interest" description="Disordered" evidence="1">
    <location>
        <begin position="1"/>
        <end position="51"/>
    </location>
</feature>
<protein>
    <submittedName>
        <fullName evidence="2">Uncharacterized protein</fullName>
    </submittedName>
</protein>
<gene>
    <name evidence="2" type="ordered locus">HAH_0843</name>
</gene>
<name>G0HVW3_HALHT</name>
<dbReference type="OrthoDB" id="380617at2157"/>
<dbReference type="RefSeq" id="WP_014039772.1">
    <property type="nucleotide sequence ID" value="NC_015948.1"/>
</dbReference>
<organism evidence="2 3">
    <name type="scientific">Haloarcula hispanica (strain ATCC 33960 / DSM 4426 / JCM 8911 / NBRC 102182 / NCIMB 2187 / VKM B-1755)</name>
    <dbReference type="NCBI Taxonomy" id="634497"/>
    <lineage>
        <taxon>Archaea</taxon>
        <taxon>Methanobacteriati</taxon>
        <taxon>Methanobacteriota</taxon>
        <taxon>Stenosarchaea group</taxon>
        <taxon>Halobacteria</taxon>
        <taxon>Halobacteriales</taxon>
        <taxon>Haloarculaceae</taxon>
        <taxon>Haloarcula</taxon>
    </lineage>
</organism>
<dbReference type="AlphaFoldDB" id="G0HVW3"/>
<evidence type="ECO:0000256" key="1">
    <source>
        <dbReference type="SAM" id="MobiDB-lite"/>
    </source>
</evidence>
<dbReference type="KEGG" id="hhi:HAH_0843"/>
<proteinExistence type="predicted"/>
<accession>G0HVW3</accession>
<sequence length="51" mass="5550">MQLTVRPLKNREPGSGMAVIDRQAPADSEFSSGDFVRLQERSSDQSAIATV</sequence>
<evidence type="ECO:0000313" key="3">
    <source>
        <dbReference type="Proteomes" id="UP000005629"/>
    </source>
</evidence>
<dbReference type="STRING" id="634497.HAH_0843"/>
<dbReference type="EMBL" id="CP002921">
    <property type="protein sequence ID" value="AEM56463.1"/>
    <property type="molecule type" value="Genomic_DNA"/>
</dbReference>
<dbReference type="HOGENOM" id="CLU_3093980_0_0_2"/>
<evidence type="ECO:0000313" key="2">
    <source>
        <dbReference type="EMBL" id="AEM56463.1"/>
    </source>
</evidence>